<dbReference type="InterPro" id="IPR010267">
    <property type="entry name" value="Chordopox_A20R"/>
</dbReference>
<dbReference type="OrthoDB" id="6877at10239"/>
<organism evidence="2">
    <name type="scientific">Sea otter poxvirus</name>
    <dbReference type="NCBI Taxonomy" id="1416741"/>
    <lineage>
        <taxon>Viruses</taxon>
        <taxon>Varidnaviria</taxon>
        <taxon>Bamfordvirae</taxon>
        <taxon>Nucleocytoviricota</taxon>
        <taxon>Pokkesviricetes</taxon>
        <taxon>Chitovirales</taxon>
        <taxon>Poxviridae</taxon>
        <taxon>Chordopoxvirinae</taxon>
        <taxon>Mustelpoxvirus</taxon>
        <taxon>Mustelpoxvirus seaotterpox</taxon>
        <taxon>Sea otterpox virus</taxon>
    </lineage>
</organism>
<evidence type="ECO:0000313" key="3">
    <source>
        <dbReference type="Proteomes" id="UP000249273"/>
    </source>
</evidence>
<dbReference type="GO" id="GO:0006260">
    <property type="term" value="P:DNA replication"/>
    <property type="evidence" value="ECO:0007669"/>
    <property type="project" value="UniProtKB-KW"/>
</dbReference>
<proteinExistence type="predicted"/>
<dbReference type="GeneID" id="36841108"/>
<dbReference type="Proteomes" id="UP000249273">
    <property type="component" value="Segment"/>
</dbReference>
<protein>
    <submittedName>
        <fullName evidence="2">DNA polymerase processivity factor</fullName>
    </submittedName>
</protein>
<dbReference type="Gene3D" id="6.10.140.1880">
    <property type="match status" value="1"/>
</dbReference>
<evidence type="ECO:0000256" key="1">
    <source>
        <dbReference type="ARBA" id="ARBA00022705"/>
    </source>
</evidence>
<sequence>MTSLANLTNLKELLRLKNCLHLADKKAIEKYNYLVDIALSTYWTLNIEYVTSSCTSIDQYYTSIKDEFTLSTGLYTFIRFHFGNTYVFAKGTMLDISTGESQPISCDLQSQCEYMLKMDPMCILRFSVFYESWILEDVITTMYDISYMLDVAKKNNMLVTSYMRINVTCSRQFDMYDFLAISKVLSDMTLLEVKTRHKMSTICCVNDSTYNYRNIIDFYKTTHMKVHSFDIIRVGTNIYLPILRTVSGKKIFPRDALHIVKSKAMPGVYVNVVYAREGILLSDTIYNYDESKGDTLRRLLKTFGDDMFINGRYLSKIENINTSLLSSKLSLPQCTTLSKLYKVARNNKELKKLVAEKSPMVLTRECLSYPENAVTLLVNNMRFEIENGKIKSYELENTECLDDPTISTIYCNFAQFVAVFNLLSSIIEND</sequence>
<dbReference type="Pfam" id="PF05941">
    <property type="entry name" value="Chordopox_A20R"/>
    <property type="match status" value="1"/>
</dbReference>
<keyword evidence="1" id="KW-0235">DNA replication</keyword>
<accession>A0A2U9QHU5</accession>
<gene>
    <name evidence="2" type="primary">SOPV-ELK-111</name>
</gene>
<keyword evidence="3" id="KW-1185">Reference proteome</keyword>
<dbReference type="KEGG" id="vg:36841108"/>
<dbReference type="RefSeq" id="YP_009480649.1">
    <property type="nucleotide sequence ID" value="NC_037656.1"/>
</dbReference>
<dbReference type="EMBL" id="MH427217">
    <property type="protein sequence ID" value="AWU47156.1"/>
    <property type="molecule type" value="Genomic_DNA"/>
</dbReference>
<reference evidence="2" key="1">
    <citation type="submission" date="2018-05" db="EMBL/GenBank/DDBJ databases">
        <title>Complete Genome Sequence of a Novel Sea Otter Poxvirus.</title>
        <authorList>
            <person name="Jacob J.M."/>
            <person name="Subramaniam K."/>
            <person name="Tu S.-L."/>
            <person name="Nielsen O."/>
            <person name="Tuomi P.A."/>
            <person name="Upton C."/>
            <person name="Waltzek T.B."/>
        </authorList>
    </citation>
    <scope>NUCLEOTIDE SEQUENCE [LARGE SCALE GENOMIC DNA]</scope>
    <source>
        <strain evidence="2">ELK</strain>
    </source>
</reference>
<name>A0A2U9QHU5_9POXV</name>
<evidence type="ECO:0000313" key="2">
    <source>
        <dbReference type="EMBL" id="AWU47156.1"/>
    </source>
</evidence>